<dbReference type="AlphaFoldDB" id="A0A382HWY6"/>
<accession>A0A382HWY6</accession>
<dbReference type="PANTHER" id="PTHR43215:SF14">
    <property type="entry name" value="RADIAL SPOKE HEAD 1 HOMOLOG"/>
    <property type="match status" value="1"/>
</dbReference>
<dbReference type="SUPFAM" id="SSF82185">
    <property type="entry name" value="Histone H3 K4-specific methyltransferase SET7/9 N-terminal domain"/>
    <property type="match status" value="1"/>
</dbReference>
<evidence type="ECO:0000313" key="3">
    <source>
        <dbReference type="EMBL" id="SVB90971.1"/>
    </source>
</evidence>
<reference evidence="3" key="1">
    <citation type="submission" date="2018-05" db="EMBL/GenBank/DDBJ databases">
        <authorList>
            <person name="Lanie J.A."/>
            <person name="Ng W.-L."/>
            <person name="Kazmierczak K.M."/>
            <person name="Andrzejewski T.M."/>
            <person name="Davidsen T.M."/>
            <person name="Wayne K.J."/>
            <person name="Tettelin H."/>
            <person name="Glass J.I."/>
            <person name="Rusch D."/>
            <person name="Podicherti R."/>
            <person name="Tsui H.-C.T."/>
            <person name="Winkler M.E."/>
        </authorList>
    </citation>
    <scope>NUCLEOTIDE SEQUENCE</scope>
</reference>
<sequence length="187" mass="19868">MKKILSLLVITLTSLLITKEVWSLPNCSGNYWNNCMGVFTFELDHPNWPDATYSGEWKNGKPDGNGNASYPDGASYIGEFKNGLAHGQGTYTFLDGTKYVGEWQNDELNGQGTITFADGTKYFGEWQNNKPIKVINITPSNKSSSSGWGVCNCKGYSGPGGPCYDGPGGPAYSGPGGPAYSGPGGPA</sequence>
<proteinExistence type="predicted"/>
<dbReference type="PANTHER" id="PTHR43215">
    <property type="entry name" value="RADIAL SPOKE HEAD 1 HOMOLOG"/>
    <property type="match status" value="1"/>
</dbReference>
<evidence type="ECO:0000256" key="1">
    <source>
        <dbReference type="ARBA" id="ARBA00022737"/>
    </source>
</evidence>
<protein>
    <recommendedName>
        <fullName evidence="4">MORN repeat-containing protein</fullName>
    </recommendedName>
</protein>
<dbReference type="InterPro" id="IPR003409">
    <property type="entry name" value="MORN"/>
</dbReference>
<feature type="non-terminal residue" evidence="3">
    <location>
        <position position="187"/>
    </location>
</feature>
<gene>
    <name evidence="3" type="ORF">METZ01_LOCUS243825</name>
</gene>
<organism evidence="3">
    <name type="scientific">marine metagenome</name>
    <dbReference type="NCBI Taxonomy" id="408172"/>
    <lineage>
        <taxon>unclassified sequences</taxon>
        <taxon>metagenomes</taxon>
        <taxon>ecological metagenomes</taxon>
    </lineage>
</organism>
<name>A0A382HWY6_9ZZZZ</name>
<keyword evidence="1" id="KW-0677">Repeat</keyword>
<dbReference type="Pfam" id="PF02493">
    <property type="entry name" value="MORN"/>
    <property type="match status" value="4"/>
</dbReference>
<feature type="region of interest" description="Disordered" evidence="2">
    <location>
        <begin position="165"/>
        <end position="187"/>
    </location>
</feature>
<dbReference type="Gene3D" id="2.20.110.10">
    <property type="entry name" value="Histone H3 K4-specific methyltransferase SET7/9 N-terminal domain"/>
    <property type="match status" value="2"/>
</dbReference>
<evidence type="ECO:0008006" key="4">
    <source>
        <dbReference type="Google" id="ProtNLM"/>
    </source>
</evidence>
<dbReference type="SMART" id="SM00698">
    <property type="entry name" value="MORN"/>
    <property type="match status" value="3"/>
</dbReference>
<dbReference type="EMBL" id="UINC01063385">
    <property type="protein sequence ID" value="SVB90971.1"/>
    <property type="molecule type" value="Genomic_DNA"/>
</dbReference>
<evidence type="ECO:0000256" key="2">
    <source>
        <dbReference type="SAM" id="MobiDB-lite"/>
    </source>
</evidence>